<keyword evidence="5" id="KW-1185">Reference proteome</keyword>
<evidence type="ECO:0000256" key="2">
    <source>
        <dbReference type="SAM" id="MobiDB-lite"/>
    </source>
</evidence>
<dbReference type="EMBL" id="ML213513">
    <property type="protein sequence ID" value="TFK50347.1"/>
    <property type="molecule type" value="Genomic_DNA"/>
</dbReference>
<feature type="region of interest" description="Disordered" evidence="2">
    <location>
        <begin position="203"/>
        <end position="384"/>
    </location>
</feature>
<feature type="compositionally biased region" description="Polar residues" evidence="2">
    <location>
        <begin position="309"/>
        <end position="323"/>
    </location>
</feature>
<feature type="compositionally biased region" description="Pro residues" evidence="2">
    <location>
        <begin position="287"/>
        <end position="299"/>
    </location>
</feature>
<feature type="region of interest" description="Disordered" evidence="2">
    <location>
        <begin position="72"/>
        <end position="93"/>
    </location>
</feature>
<keyword evidence="1" id="KW-0862">Zinc</keyword>
<accession>A0A5C3MZ86</accession>
<dbReference type="Pfam" id="PF14634">
    <property type="entry name" value="zf-RING_5"/>
    <property type="match status" value="1"/>
</dbReference>
<organism evidence="4 5">
    <name type="scientific">Heliocybe sulcata</name>
    <dbReference type="NCBI Taxonomy" id="5364"/>
    <lineage>
        <taxon>Eukaryota</taxon>
        <taxon>Fungi</taxon>
        <taxon>Dikarya</taxon>
        <taxon>Basidiomycota</taxon>
        <taxon>Agaricomycotina</taxon>
        <taxon>Agaricomycetes</taxon>
        <taxon>Gloeophyllales</taxon>
        <taxon>Gloeophyllaceae</taxon>
        <taxon>Heliocybe</taxon>
    </lineage>
</organism>
<evidence type="ECO:0000313" key="5">
    <source>
        <dbReference type="Proteomes" id="UP000305948"/>
    </source>
</evidence>
<keyword evidence="1" id="KW-0863">Zinc-finger</keyword>
<sequence length="384" mass="40722">MLTFNAGSVCDVCAEEYSPNRRPHSIACGHVFCGACCTAIVEKTSPRLSPTCPFCRDPFTAASIRLIRVDFASPSPSRPHSPPRPLSSIESNPLDQEDTIVYQPLGAKMLEAQVAKVAQRKCSVHEVRALHDTLRAWLARNSNTEQTESLHLSAALLRAILSNHIGHAQTTAALRAQIDDMSISKSKLETELAALKAELERVKSAKAPSALSTASMTPLSTASATYSRPASTLAPPSHPTSPTSYPTPPYPPLPRPLSSSASASASAARTTSLHQQLLQSNFRLSTPKPPARTSPPRPQSSPTRPASSVQTTPARPQSSVQTASTTRLARPPSRSTPTSPTRSTRTPAPAPLSRPTSAAPTPPARLVRSSSVTPTPPARGVGEE</sequence>
<feature type="compositionally biased region" description="Low complexity" evidence="2">
    <location>
        <begin position="256"/>
        <end position="274"/>
    </location>
</feature>
<dbReference type="Proteomes" id="UP000305948">
    <property type="component" value="Unassembled WGS sequence"/>
</dbReference>
<feature type="compositionally biased region" description="Pro residues" evidence="2">
    <location>
        <begin position="76"/>
        <end position="85"/>
    </location>
</feature>
<feature type="compositionally biased region" description="Polar residues" evidence="2">
    <location>
        <begin position="275"/>
        <end position="284"/>
    </location>
</feature>
<dbReference type="STRING" id="5364.A0A5C3MZ86"/>
<feature type="compositionally biased region" description="Polar residues" evidence="2">
    <location>
        <begin position="210"/>
        <end position="228"/>
    </location>
</feature>
<feature type="compositionally biased region" description="Low complexity" evidence="2">
    <location>
        <begin position="229"/>
        <end position="244"/>
    </location>
</feature>
<feature type="compositionally biased region" description="Pro residues" evidence="2">
    <location>
        <begin position="245"/>
        <end position="255"/>
    </location>
</feature>
<evidence type="ECO:0000259" key="3">
    <source>
        <dbReference type="PROSITE" id="PS50089"/>
    </source>
</evidence>
<gene>
    <name evidence="4" type="ORF">OE88DRAFT_242522</name>
</gene>
<reference evidence="4 5" key="1">
    <citation type="journal article" date="2019" name="Nat. Ecol. Evol.">
        <title>Megaphylogeny resolves global patterns of mushroom evolution.</title>
        <authorList>
            <person name="Varga T."/>
            <person name="Krizsan K."/>
            <person name="Foldi C."/>
            <person name="Dima B."/>
            <person name="Sanchez-Garcia M."/>
            <person name="Sanchez-Ramirez S."/>
            <person name="Szollosi G.J."/>
            <person name="Szarkandi J.G."/>
            <person name="Papp V."/>
            <person name="Albert L."/>
            <person name="Andreopoulos W."/>
            <person name="Angelini C."/>
            <person name="Antonin V."/>
            <person name="Barry K.W."/>
            <person name="Bougher N.L."/>
            <person name="Buchanan P."/>
            <person name="Buyck B."/>
            <person name="Bense V."/>
            <person name="Catcheside P."/>
            <person name="Chovatia M."/>
            <person name="Cooper J."/>
            <person name="Damon W."/>
            <person name="Desjardin D."/>
            <person name="Finy P."/>
            <person name="Geml J."/>
            <person name="Haridas S."/>
            <person name="Hughes K."/>
            <person name="Justo A."/>
            <person name="Karasinski D."/>
            <person name="Kautmanova I."/>
            <person name="Kiss B."/>
            <person name="Kocsube S."/>
            <person name="Kotiranta H."/>
            <person name="LaButti K.M."/>
            <person name="Lechner B.E."/>
            <person name="Liimatainen K."/>
            <person name="Lipzen A."/>
            <person name="Lukacs Z."/>
            <person name="Mihaltcheva S."/>
            <person name="Morgado L.N."/>
            <person name="Niskanen T."/>
            <person name="Noordeloos M.E."/>
            <person name="Ohm R.A."/>
            <person name="Ortiz-Santana B."/>
            <person name="Ovrebo C."/>
            <person name="Racz N."/>
            <person name="Riley R."/>
            <person name="Savchenko A."/>
            <person name="Shiryaev A."/>
            <person name="Soop K."/>
            <person name="Spirin V."/>
            <person name="Szebenyi C."/>
            <person name="Tomsovsky M."/>
            <person name="Tulloss R.E."/>
            <person name="Uehling J."/>
            <person name="Grigoriev I.V."/>
            <person name="Vagvolgyi C."/>
            <person name="Papp T."/>
            <person name="Martin F.M."/>
            <person name="Miettinen O."/>
            <person name="Hibbett D.S."/>
            <person name="Nagy L.G."/>
        </authorList>
    </citation>
    <scope>NUCLEOTIDE SEQUENCE [LARGE SCALE GENOMIC DNA]</scope>
    <source>
        <strain evidence="4 5">OMC1185</strain>
    </source>
</reference>
<feature type="compositionally biased region" description="Low complexity" evidence="2">
    <location>
        <begin position="324"/>
        <end position="359"/>
    </location>
</feature>
<evidence type="ECO:0000256" key="1">
    <source>
        <dbReference type="PROSITE-ProRule" id="PRU00175"/>
    </source>
</evidence>
<dbReference type="Gene3D" id="3.30.40.10">
    <property type="entry name" value="Zinc/RING finger domain, C3HC4 (zinc finger)"/>
    <property type="match status" value="1"/>
</dbReference>
<dbReference type="OrthoDB" id="6105938at2759"/>
<dbReference type="InterPro" id="IPR001841">
    <property type="entry name" value="Znf_RING"/>
</dbReference>
<dbReference type="InterPro" id="IPR013083">
    <property type="entry name" value="Znf_RING/FYVE/PHD"/>
</dbReference>
<proteinExistence type="predicted"/>
<dbReference type="AlphaFoldDB" id="A0A5C3MZ86"/>
<name>A0A5C3MZ86_9AGAM</name>
<dbReference type="GO" id="GO:0008270">
    <property type="term" value="F:zinc ion binding"/>
    <property type="evidence" value="ECO:0007669"/>
    <property type="project" value="UniProtKB-KW"/>
</dbReference>
<dbReference type="PROSITE" id="PS50089">
    <property type="entry name" value="ZF_RING_2"/>
    <property type="match status" value="1"/>
</dbReference>
<protein>
    <recommendedName>
        <fullName evidence="3">RING-type domain-containing protein</fullName>
    </recommendedName>
</protein>
<dbReference type="SUPFAM" id="SSF57850">
    <property type="entry name" value="RING/U-box"/>
    <property type="match status" value="1"/>
</dbReference>
<feature type="domain" description="RING-type" evidence="3">
    <location>
        <begin position="10"/>
        <end position="56"/>
    </location>
</feature>
<keyword evidence="1" id="KW-0479">Metal-binding</keyword>
<dbReference type="SMART" id="SM00184">
    <property type="entry name" value="RING"/>
    <property type="match status" value="1"/>
</dbReference>
<evidence type="ECO:0000313" key="4">
    <source>
        <dbReference type="EMBL" id="TFK50347.1"/>
    </source>
</evidence>